<evidence type="ECO:0000256" key="1">
    <source>
        <dbReference type="SAM" id="Coils"/>
    </source>
</evidence>
<dbReference type="OrthoDB" id="5835755at2759"/>
<feature type="coiled-coil region" evidence="1">
    <location>
        <begin position="722"/>
        <end position="951"/>
    </location>
</feature>
<evidence type="ECO:0000313" key="3">
    <source>
        <dbReference type="EMBL" id="RPA79611.1"/>
    </source>
</evidence>
<feature type="region of interest" description="Disordered" evidence="2">
    <location>
        <begin position="1232"/>
        <end position="1254"/>
    </location>
</feature>
<gene>
    <name evidence="3" type="ORF">BJ508DRAFT_308227</name>
</gene>
<keyword evidence="4" id="KW-1185">Reference proteome</keyword>
<feature type="compositionally biased region" description="Acidic residues" evidence="2">
    <location>
        <begin position="1361"/>
        <end position="1371"/>
    </location>
</feature>
<accession>A0A3N4I617</accession>
<feature type="coiled-coil region" evidence="1">
    <location>
        <begin position="536"/>
        <end position="598"/>
    </location>
</feature>
<protein>
    <submittedName>
        <fullName evidence="3">Uncharacterized protein</fullName>
    </submittedName>
</protein>
<evidence type="ECO:0000313" key="4">
    <source>
        <dbReference type="Proteomes" id="UP000275078"/>
    </source>
</evidence>
<sequence length="1408" mass="157757">MPPIRTGETLSSRSTSEVNLPQLAQQETSQAAPAQPAQAAQMPQTPQLKPALQVTPEQLRLVDLQAEQRYLKEVAIDTAACKNDTASEVTPEAHNQWTEFSEKAKNSPVECYNPEDYTKPTETPSTKREVVDSSSILPPYKRLQTAYLRPLATRQTNGPLPFPILEPIPPTSSEDTVDSLRAELQKLRANVVTNDLIDTETVLKRSGARRHWEMLENRILVLKNELEAERRRRKQAESAKAELSDTVAERETALRQVKEHIGLTLDAAGCKTLTQLDQMALQDKLYKQSIDLATISDAPVPQQVPTVASENGLPTSQVDGQPGFPCALPKQALTDPTPASDIDTVTEEMAMEAFSKNMVNLFTALNCGTPNQLVQLIKDATKKGDMGPVVEVVRFTARVAFLLKAMKNKKEADEKAAKNRSEENKKNEEQRRELSIRCKEAKELAKRVENLKHFLQLEKAKTQKIAETLELANVTTVEELHQFITDSQVNNAASMRAVKSIEARVAELSTAIPQAEIQETLKLANCSTISELNTFIVDEQQKVQTLTTELTAATEKAQKTSVQLSTLITKSTKAEQENDRLEAALAAQIKRANKFQSEAQYLKTLSTERSARTEDNKAAVARINAERDMVDAIGKQTKHLLPNLNTLEQALEEELVKALTFSEEGTAVEAYKESINSFLESVQSLSIVLSSINGGVIQRTKQLKDEQDNVVAGRDDSVAGQLQKAKGEIATLQEQKRKLEFKVAEHKHRIGQLSGMHDGAKDIDARILDLKGFLEDEQKKVQRLTEENQLLAKYKQKASDMVFQMDVDQPRVKELQRENQQLLTYISEQTEKLERFQSKVERCTAEHSNPEFAQAALDTINNQLREAITRGQRLEDSLAETMEISERLSQDKSSLIENLTAEKHSLASDLEATKEKLDKITADHKQSLDRIELLQQGLKAKEKHIDNLIDENVVLAADLETLHPLAAENSRLAADLDRRNTELAAQKEEITSYITERDSLWQKLCKLQDSAEDQAGAHRFLSEQNSHLNTSIQQLESELYNYKQHSQWCTERIAALETETNNFPHRLANLEDCLKQEKELVRLLNEEKSQLYRSHASKSGACEIQANIITKMTKEAQQLEAMIEKLRKEVVQQHDYNLMFELKCKQLTAWNEKLGVMVQDLYGPADEAEGDLGKIIVEAERRKERLLSLLEKENHRLRELVARFVEEESDDEDMPELVTNSYIEEKEALEQLDGTKVAESAQEPERPVEKPAKKAEWTALPLALGSEIYSSTLPARGRPITRVDRGRDTTSVSQRRDEPEAESDSESDSESDDSGDETDEEMPELEAIDGSKLDTETAMTPSTPSIAAEAPIEEQTAMDTSESEFDSESEFGSDSGSDSELIDADEAEDMPVEEAPKAGLMGRLFGRK</sequence>
<feature type="compositionally biased region" description="Basic and acidic residues" evidence="2">
    <location>
        <begin position="1281"/>
        <end position="1298"/>
    </location>
</feature>
<evidence type="ECO:0000256" key="2">
    <source>
        <dbReference type="SAM" id="MobiDB-lite"/>
    </source>
</evidence>
<feature type="compositionally biased region" description="Basic and acidic residues" evidence="2">
    <location>
        <begin position="1243"/>
        <end position="1254"/>
    </location>
</feature>
<dbReference type="Proteomes" id="UP000275078">
    <property type="component" value="Unassembled WGS sequence"/>
</dbReference>
<keyword evidence="1" id="KW-0175">Coiled coil</keyword>
<feature type="compositionally biased region" description="Polar residues" evidence="2">
    <location>
        <begin position="8"/>
        <end position="23"/>
    </location>
</feature>
<feature type="coiled-coil region" evidence="1">
    <location>
        <begin position="212"/>
        <end position="256"/>
    </location>
</feature>
<feature type="compositionally biased region" description="Acidic residues" evidence="2">
    <location>
        <begin position="1380"/>
        <end position="1392"/>
    </location>
</feature>
<reference evidence="3 4" key="1">
    <citation type="journal article" date="2018" name="Nat. Ecol. Evol.">
        <title>Pezizomycetes genomes reveal the molecular basis of ectomycorrhizal truffle lifestyle.</title>
        <authorList>
            <person name="Murat C."/>
            <person name="Payen T."/>
            <person name="Noel B."/>
            <person name="Kuo A."/>
            <person name="Morin E."/>
            <person name="Chen J."/>
            <person name="Kohler A."/>
            <person name="Krizsan K."/>
            <person name="Balestrini R."/>
            <person name="Da Silva C."/>
            <person name="Montanini B."/>
            <person name="Hainaut M."/>
            <person name="Levati E."/>
            <person name="Barry K.W."/>
            <person name="Belfiori B."/>
            <person name="Cichocki N."/>
            <person name="Clum A."/>
            <person name="Dockter R.B."/>
            <person name="Fauchery L."/>
            <person name="Guy J."/>
            <person name="Iotti M."/>
            <person name="Le Tacon F."/>
            <person name="Lindquist E.A."/>
            <person name="Lipzen A."/>
            <person name="Malagnac F."/>
            <person name="Mello A."/>
            <person name="Molinier V."/>
            <person name="Miyauchi S."/>
            <person name="Poulain J."/>
            <person name="Riccioni C."/>
            <person name="Rubini A."/>
            <person name="Sitrit Y."/>
            <person name="Splivallo R."/>
            <person name="Traeger S."/>
            <person name="Wang M."/>
            <person name="Zifcakova L."/>
            <person name="Wipf D."/>
            <person name="Zambonelli A."/>
            <person name="Paolocci F."/>
            <person name="Nowrousian M."/>
            <person name="Ottonello S."/>
            <person name="Baldrian P."/>
            <person name="Spatafora J.W."/>
            <person name="Henrissat B."/>
            <person name="Nagy L.G."/>
            <person name="Aury J.M."/>
            <person name="Wincker P."/>
            <person name="Grigoriev I.V."/>
            <person name="Bonfante P."/>
            <person name="Martin F.M."/>
        </authorList>
    </citation>
    <scope>NUCLEOTIDE SEQUENCE [LARGE SCALE GENOMIC DNA]</scope>
    <source>
        <strain evidence="3 4">RN42</strain>
    </source>
</reference>
<feature type="coiled-coil region" evidence="1">
    <location>
        <begin position="1176"/>
        <end position="1210"/>
    </location>
</feature>
<feature type="compositionally biased region" description="Acidic residues" evidence="2">
    <location>
        <begin position="1299"/>
        <end position="1327"/>
    </location>
</feature>
<feature type="region of interest" description="Disordered" evidence="2">
    <location>
        <begin position="1278"/>
        <end position="1408"/>
    </location>
</feature>
<feature type="region of interest" description="Disordered" evidence="2">
    <location>
        <begin position="101"/>
        <end position="134"/>
    </location>
</feature>
<feature type="region of interest" description="Disordered" evidence="2">
    <location>
        <begin position="1"/>
        <end position="49"/>
    </location>
</feature>
<feature type="coiled-coil region" evidence="1">
    <location>
        <begin position="1067"/>
        <end position="1136"/>
    </location>
</feature>
<dbReference type="STRING" id="1160509.A0A3N4I617"/>
<feature type="compositionally biased region" description="Low complexity" evidence="2">
    <location>
        <begin position="24"/>
        <end position="47"/>
    </location>
</feature>
<organism evidence="3 4">
    <name type="scientific">Ascobolus immersus RN42</name>
    <dbReference type="NCBI Taxonomy" id="1160509"/>
    <lineage>
        <taxon>Eukaryota</taxon>
        <taxon>Fungi</taxon>
        <taxon>Dikarya</taxon>
        <taxon>Ascomycota</taxon>
        <taxon>Pezizomycotina</taxon>
        <taxon>Pezizomycetes</taxon>
        <taxon>Pezizales</taxon>
        <taxon>Ascobolaceae</taxon>
        <taxon>Ascobolus</taxon>
    </lineage>
</organism>
<name>A0A3N4I617_ASCIM</name>
<feature type="region of interest" description="Disordered" evidence="2">
    <location>
        <begin position="411"/>
        <end position="433"/>
    </location>
</feature>
<dbReference type="EMBL" id="ML119697">
    <property type="protein sequence ID" value="RPA79611.1"/>
    <property type="molecule type" value="Genomic_DNA"/>
</dbReference>
<proteinExistence type="predicted"/>